<accession>A0A822UXP7</accession>
<evidence type="ECO:0000256" key="1">
    <source>
        <dbReference type="ARBA" id="ARBA00022722"/>
    </source>
</evidence>
<dbReference type="Gene3D" id="3.40.600.10">
    <property type="entry name" value="DNA mismatch repair MutH/Restriction endonuclease, type II"/>
    <property type="match status" value="1"/>
</dbReference>
<dbReference type="GO" id="GO:0009307">
    <property type="term" value="P:DNA restriction-modification system"/>
    <property type="evidence" value="ECO:0007669"/>
    <property type="project" value="InterPro"/>
</dbReference>
<dbReference type="AlphaFoldDB" id="A0A822UXP7"/>
<evidence type="ECO:0000256" key="3">
    <source>
        <dbReference type="ARBA" id="ARBA00022801"/>
    </source>
</evidence>
<dbReference type="Gene3D" id="1.10.10.10">
    <property type="entry name" value="Winged helix-like DNA-binding domain superfamily/Winged helix DNA-binding domain"/>
    <property type="match status" value="1"/>
</dbReference>
<evidence type="ECO:0000313" key="5">
    <source>
        <dbReference type="EMBL" id="CVI15769.1"/>
    </source>
</evidence>
<proteinExistence type="predicted"/>
<keyword evidence="3" id="KW-0378">Hydrolase</keyword>
<reference evidence="5 6" key="1">
    <citation type="submission" date="2016-01" db="EMBL/GenBank/DDBJ databases">
        <authorList>
            <person name="Regsiter A."/>
            <person name="william w."/>
        </authorList>
    </citation>
    <scope>NUCLEOTIDE SEQUENCE [LARGE SCALE GENOMIC DNA]</scope>
    <source>
        <strain evidence="5 6">B6</strain>
    </source>
</reference>
<dbReference type="InterPro" id="IPR037057">
    <property type="entry name" value="DNA_rep_MutH/T2_RE_sf"/>
</dbReference>
<evidence type="ECO:0000259" key="4">
    <source>
        <dbReference type="Pfam" id="PF09126"/>
    </source>
</evidence>
<evidence type="ECO:0000313" key="6">
    <source>
        <dbReference type="Proteomes" id="UP000192074"/>
    </source>
</evidence>
<dbReference type="EMBL" id="FCNL01000011">
    <property type="protein sequence ID" value="CVI15769.1"/>
    <property type="molecule type" value="Genomic_DNA"/>
</dbReference>
<name>A0A822UXP7_AGRTU</name>
<comment type="caution">
    <text evidence="5">The sequence shown here is derived from an EMBL/GenBank/DDBJ whole genome shotgun (WGS) entry which is preliminary data.</text>
</comment>
<dbReference type="GO" id="GO:0003677">
    <property type="term" value="F:DNA binding"/>
    <property type="evidence" value="ECO:0007669"/>
    <property type="project" value="InterPro"/>
</dbReference>
<keyword evidence="1" id="KW-0540">Nuclease</keyword>
<protein>
    <submittedName>
        <fullName evidence="5">Type II site-specific deoxyribonuclease</fullName>
    </submittedName>
</protein>
<sequence length="290" mass="32148">MSQAPLDSSHQDFIPVSTLIAGILRHAGGFDAFSVNVPSLLRQAFDEVIDAPRTSRFTLGETEKTEKTYVGTKVEILIRNYLGVPKGSVLDMLIDGTEIDIKNTTGRDWMLPREVLGRPALLVRSSEKTALCDIGVVICRPEYLRLSTNQDGKGQLSAAQHVNIWWILRQHPYPPNFWEVLSVADRNEIMTSKGGTNRIAALFEKVQGKPISRQQVSALAQQHDYMKRIRRNGGARDVLAPKGIALLWGQRDRALIDQLGLGPVTADEFISFRPASTAEIALLRDAGHID</sequence>
<evidence type="ECO:0000256" key="2">
    <source>
        <dbReference type="ARBA" id="ARBA00022759"/>
    </source>
</evidence>
<dbReference type="Proteomes" id="UP000192074">
    <property type="component" value="Unassembled WGS sequence"/>
</dbReference>
<feature type="domain" description="Type II restriction enzyme NaeI" evidence="4">
    <location>
        <begin position="39"/>
        <end position="276"/>
    </location>
</feature>
<dbReference type="Pfam" id="PF09126">
    <property type="entry name" value="NaeI"/>
    <property type="match status" value="1"/>
</dbReference>
<dbReference type="GO" id="GO:0009036">
    <property type="term" value="F:type II site-specific deoxyribonuclease activity"/>
    <property type="evidence" value="ECO:0007669"/>
    <property type="project" value="InterPro"/>
</dbReference>
<keyword evidence="2" id="KW-0255">Endonuclease</keyword>
<dbReference type="SUPFAM" id="SSF52980">
    <property type="entry name" value="Restriction endonuclease-like"/>
    <property type="match status" value="1"/>
</dbReference>
<dbReference type="InterPro" id="IPR011335">
    <property type="entry name" value="Restrct_endonuc-II-like"/>
</dbReference>
<dbReference type="CDD" id="cd22338">
    <property type="entry name" value="NaeI-like"/>
    <property type="match status" value="1"/>
</dbReference>
<dbReference type="InterPro" id="IPR015210">
    <property type="entry name" value="NaeI"/>
</dbReference>
<organism evidence="5 6">
    <name type="scientific">Agrobacterium tumefaciens str. B6</name>
    <dbReference type="NCBI Taxonomy" id="1183423"/>
    <lineage>
        <taxon>Bacteria</taxon>
        <taxon>Pseudomonadati</taxon>
        <taxon>Pseudomonadota</taxon>
        <taxon>Alphaproteobacteria</taxon>
        <taxon>Hyphomicrobiales</taxon>
        <taxon>Rhizobiaceae</taxon>
        <taxon>Rhizobium/Agrobacterium group</taxon>
        <taxon>Agrobacterium</taxon>
        <taxon>Agrobacterium tumefaciens complex</taxon>
    </lineage>
</organism>
<gene>
    <name evidence="5" type="ORF">AGR4A_Cc190307</name>
</gene>
<dbReference type="RefSeq" id="WP_060723363.1">
    <property type="nucleotide sequence ID" value="NZ_LMVK01000005.1"/>
</dbReference>
<dbReference type="InterPro" id="IPR036388">
    <property type="entry name" value="WH-like_DNA-bd_sf"/>
</dbReference>